<dbReference type="Gene3D" id="1.10.275.10">
    <property type="entry name" value="Fumarase/aspartase (N-terminal domain)"/>
    <property type="match status" value="1"/>
</dbReference>
<gene>
    <name evidence="4" type="primary">FUM1_4</name>
    <name evidence="4" type="ORF">LTR25_011037</name>
</gene>
<dbReference type="InterPro" id="IPR000362">
    <property type="entry name" value="Fumarate_lyase_fam"/>
</dbReference>
<dbReference type="Gene3D" id="1.20.200.10">
    <property type="entry name" value="Fumarase/aspartase (Central domain)"/>
    <property type="match status" value="1"/>
</dbReference>
<evidence type="ECO:0000256" key="2">
    <source>
        <dbReference type="ARBA" id="ARBA00012921"/>
    </source>
</evidence>
<dbReference type="PANTHER" id="PTHR11444">
    <property type="entry name" value="ASPARTATEAMMONIA/ARGININOSUCCINATE/ADENYLOSUCCINATE LYASE"/>
    <property type="match status" value="1"/>
</dbReference>
<dbReference type="InterPro" id="IPR024083">
    <property type="entry name" value="Fumarase/histidase_N"/>
</dbReference>
<evidence type="ECO:0000256" key="1">
    <source>
        <dbReference type="ARBA" id="ARBA00009084"/>
    </source>
</evidence>
<dbReference type="GO" id="GO:0004333">
    <property type="term" value="F:fumarate hydratase activity"/>
    <property type="evidence" value="ECO:0007669"/>
    <property type="project" value="UniProtKB-EC"/>
</dbReference>
<dbReference type="EC" id="4.2.1.2" evidence="2"/>
<feature type="domain" description="Fumarate lyase N-terminal" evidence="3">
    <location>
        <begin position="74"/>
        <end position="190"/>
    </location>
</feature>
<dbReference type="GO" id="GO:0006099">
    <property type="term" value="P:tricarboxylic acid cycle"/>
    <property type="evidence" value="ECO:0007669"/>
    <property type="project" value="TreeGrafter"/>
</dbReference>
<dbReference type="GO" id="GO:0005739">
    <property type="term" value="C:mitochondrion"/>
    <property type="evidence" value="ECO:0007669"/>
    <property type="project" value="TreeGrafter"/>
</dbReference>
<dbReference type="AlphaFoldDB" id="A0AAV9PSA6"/>
<dbReference type="Pfam" id="PF00206">
    <property type="entry name" value="Lyase_1"/>
    <property type="match status" value="1"/>
</dbReference>
<proteinExistence type="inferred from homology"/>
<dbReference type="InterPro" id="IPR008948">
    <property type="entry name" value="L-Aspartase-like"/>
</dbReference>
<evidence type="ECO:0000259" key="3">
    <source>
        <dbReference type="Pfam" id="PF00206"/>
    </source>
</evidence>
<evidence type="ECO:0000313" key="4">
    <source>
        <dbReference type="EMBL" id="KAK5527622.1"/>
    </source>
</evidence>
<keyword evidence="5" id="KW-1185">Reference proteome</keyword>
<dbReference type="GO" id="GO:0006108">
    <property type="term" value="P:malate metabolic process"/>
    <property type="evidence" value="ECO:0007669"/>
    <property type="project" value="TreeGrafter"/>
</dbReference>
<evidence type="ECO:0000313" key="5">
    <source>
        <dbReference type="Proteomes" id="UP001345827"/>
    </source>
</evidence>
<organism evidence="4 5">
    <name type="scientific">Vermiconidia calcicola</name>
    <dbReference type="NCBI Taxonomy" id="1690605"/>
    <lineage>
        <taxon>Eukaryota</taxon>
        <taxon>Fungi</taxon>
        <taxon>Dikarya</taxon>
        <taxon>Ascomycota</taxon>
        <taxon>Pezizomycotina</taxon>
        <taxon>Dothideomycetes</taxon>
        <taxon>Dothideomycetidae</taxon>
        <taxon>Mycosphaerellales</taxon>
        <taxon>Extremaceae</taxon>
        <taxon>Vermiconidia</taxon>
    </lineage>
</organism>
<name>A0AAV9PSA6_9PEZI</name>
<dbReference type="GO" id="GO:0006106">
    <property type="term" value="P:fumarate metabolic process"/>
    <property type="evidence" value="ECO:0007669"/>
    <property type="project" value="InterPro"/>
</dbReference>
<protein>
    <recommendedName>
        <fullName evidence="2">fumarate hydratase</fullName>
        <ecNumber evidence="2">4.2.1.2</ecNumber>
    </recommendedName>
</protein>
<keyword evidence="4" id="KW-0456">Lyase</keyword>
<reference evidence="4 5" key="1">
    <citation type="submission" date="2023-06" db="EMBL/GenBank/DDBJ databases">
        <title>Black Yeasts Isolated from many extreme environments.</title>
        <authorList>
            <person name="Coleine C."/>
            <person name="Stajich J.E."/>
            <person name="Selbmann L."/>
        </authorList>
    </citation>
    <scope>NUCLEOTIDE SEQUENCE [LARGE SCALE GENOMIC DNA]</scope>
    <source>
        <strain evidence="4 5">CCFEE 5887</strain>
    </source>
</reference>
<sequence>MADVLGRASLPDTTPVLLTNGLVNGHRGEMETRTESDAMGEMQIPMDKLWGAQTLRHLESSKRNVRLHTRGSKTPVHPNDHVNLSGSSNDGFTTAMQIAAVLDFEDLLLPALESLTTQMRKKMVEFDAIVKIGRTHLQDAAPLSLGQEFSGFVAQLELGLERVQHALEGLRFLAMGGTAVGTGVNTFAGFSD</sequence>
<dbReference type="SUPFAM" id="SSF48557">
    <property type="entry name" value="L-aspartase-like"/>
    <property type="match status" value="1"/>
</dbReference>
<dbReference type="PANTHER" id="PTHR11444:SF1">
    <property type="entry name" value="FUMARATE HYDRATASE, MITOCHONDRIAL"/>
    <property type="match status" value="1"/>
</dbReference>
<dbReference type="EMBL" id="JAXLQG010000040">
    <property type="protein sequence ID" value="KAK5527622.1"/>
    <property type="molecule type" value="Genomic_DNA"/>
</dbReference>
<dbReference type="Proteomes" id="UP001345827">
    <property type="component" value="Unassembled WGS sequence"/>
</dbReference>
<comment type="caution">
    <text evidence="4">The sequence shown here is derived from an EMBL/GenBank/DDBJ whole genome shotgun (WGS) entry which is preliminary data.</text>
</comment>
<comment type="similarity">
    <text evidence="1">Belongs to the class-II fumarase/aspartase family. Fumarase subfamily.</text>
</comment>
<dbReference type="InterPro" id="IPR005677">
    <property type="entry name" value="Fum_hydII"/>
</dbReference>
<dbReference type="InterPro" id="IPR022761">
    <property type="entry name" value="Fumarate_lyase_N"/>
</dbReference>
<dbReference type="PRINTS" id="PR00149">
    <property type="entry name" value="FUMRATELYASE"/>
</dbReference>
<accession>A0AAV9PSA6</accession>